<keyword evidence="2" id="KW-1133">Transmembrane helix</keyword>
<proteinExistence type="predicted"/>
<feature type="transmembrane region" description="Helical" evidence="2">
    <location>
        <begin position="108"/>
        <end position="133"/>
    </location>
</feature>
<protein>
    <submittedName>
        <fullName evidence="3">Uncharacterized protein</fullName>
    </submittedName>
</protein>
<reference evidence="3 4" key="1">
    <citation type="submission" date="2018-11" db="EMBL/GenBank/DDBJ databases">
        <title>Sequencing the genomes of 1000 actinobacteria strains.</title>
        <authorList>
            <person name="Klenk H.-P."/>
        </authorList>
    </citation>
    <scope>NUCLEOTIDE SEQUENCE [LARGE SCALE GENOMIC DNA]</scope>
    <source>
        <strain evidence="3 4">DSM 14418</strain>
    </source>
</reference>
<evidence type="ECO:0000256" key="2">
    <source>
        <dbReference type="SAM" id="Phobius"/>
    </source>
</evidence>
<gene>
    <name evidence="3" type="ORF">EDD32_2558</name>
</gene>
<organism evidence="3 4">
    <name type="scientific">Georgenia muralis</name>
    <dbReference type="NCBI Taxonomy" id="154117"/>
    <lineage>
        <taxon>Bacteria</taxon>
        <taxon>Bacillati</taxon>
        <taxon>Actinomycetota</taxon>
        <taxon>Actinomycetes</taxon>
        <taxon>Micrococcales</taxon>
        <taxon>Bogoriellaceae</taxon>
        <taxon>Georgenia</taxon>
    </lineage>
</organism>
<evidence type="ECO:0000313" key="4">
    <source>
        <dbReference type="Proteomes" id="UP000280726"/>
    </source>
</evidence>
<feature type="transmembrane region" description="Helical" evidence="2">
    <location>
        <begin position="139"/>
        <end position="161"/>
    </location>
</feature>
<name>A0A3N4Z403_9MICO</name>
<dbReference type="AlphaFoldDB" id="A0A3N4Z403"/>
<comment type="caution">
    <text evidence="3">The sequence shown here is derived from an EMBL/GenBank/DDBJ whole genome shotgun (WGS) entry which is preliminary data.</text>
</comment>
<feature type="transmembrane region" description="Helical" evidence="2">
    <location>
        <begin position="32"/>
        <end position="53"/>
    </location>
</feature>
<feature type="transmembrane region" description="Helical" evidence="2">
    <location>
        <begin position="65"/>
        <end position="87"/>
    </location>
</feature>
<dbReference type="EMBL" id="RKRA01000001">
    <property type="protein sequence ID" value="RPF28049.1"/>
    <property type="molecule type" value="Genomic_DNA"/>
</dbReference>
<dbReference type="RefSeq" id="WP_246006119.1">
    <property type="nucleotide sequence ID" value="NZ_RKRA01000001.1"/>
</dbReference>
<evidence type="ECO:0000256" key="1">
    <source>
        <dbReference type="SAM" id="MobiDB-lite"/>
    </source>
</evidence>
<evidence type="ECO:0000313" key="3">
    <source>
        <dbReference type="EMBL" id="RPF28049.1"/>
    </source>
</evidence>
<dbReference type="Proteomes" id="UP000280726">
    <property type="component" value="Unassembled WGS sequence"/>
</dbReference>
<keyword evidence="2" id="KW-0472">Membrane</keyword>
<accession>A0A3N4Z403</accession>
<sequence length="208" mass="21039">MPPGTSTPLLPARSGTLSTAATALRAWTPARWAVSAVAAVAVALAIGIPTVLIPNPVFGREIPVVWWNYPVWILTSLVAGMLVATYVRPRRAQPAPDPAGEGPSRAGMAGGVLMWFAVGCPVCNKIALLALGYTGALTWFAPFQPLLGVAGLALTAGALVVRLRGEVYCRVPAAATAATAAPSDAEPTAAGPTAAEPTAAEPTSAGHA</sequence>
<keyword evidence="2" id="KW-0812">Transmembrane</keyword>
<keyword evidence="4" id="KW-1185">Reference proteome</keyword>
<feature type="region of interest" description="Disordered" evidence="1">
    <location>
        <begin position="180"/>
        <end position="208"/>
    </location>
</feature>